<evidence type="ECO:0000313" key="2">
    <source>
        <dbReference type="EMBL" id="MDZ5459417.1"/>
    </source>
</evidence>
<keyword evidence="3" id="KW-1185">Reference proteome</keyword>
<dbReference type="InterPro" id="IPR017532">
    <property type="entry name" value="Hydrolase-2_PEP"/>
</dbReference>
<dbReference type="SUPFAM" id="SSF53474">
    <property type="entry name" value="alpha/beta-Hydrolases"/>
    <property type="match status" value="1"/>
</dbReference>
<protein>
    <submittedName>
        <fullName evidence="2">Hydrolase 2, exosortase A system-associated</fullName>
    </submittedName>
</protein>
<accession>A0ABU5IKI4</accession>
<organism evidence="2 3">
    <name type="scientific">Azohydromonas lata</name>
    <dbReference type="NCBI Taxonomy" id="45677"/>
    <lineage>
        <taxon>Bacteria</taxon>
        <taxon>Pseudomonadati</taxon>
        <taxon>Pseudomonadota</taxon>
        <taxon>Betaproteobacteria</taxon>
        <taxon>Burkholderiales</taxon>
        <taxon>Sphaerotilaceae</taxon>
        <taxon>Azohydromonas</taxon>
    </lineage>
</organism>
<keyword evidence="2" id="KW-0378">Hydrolase</keyword>
<sequence length="288" mass="30453">MPPAAGDRAQPLYLDLDGARRFCLHHPAHGGAPRARVLYLHPLAEEMNRSRRMASLQARALAAAGCEVLQIDLLGCGDSPGDFRDATWDAWRDDALRASRWLRGRAGNAPLWLWGLRAGALLAVEAARALEEQDPCNLLLWQPPASGRAVLQQFLRLRLAQALAGGDAAALMKSLRAQLEAGQAVQAAGYELSSALARGLEAAQLTPPPARAGHLAWLEVGGTEPGEPAPGAQPTLAAWRAAGWRVDAHRLPGPAFWATAETETAPALLQATQALLAATAVVREGAAA</sequence>
<dbReference type="Pfam" id="PF12146">
    <property type="entry name" value="Hydrolase_4"/>
    <property type="match status" value="1"/>
</dbReference>
<dbReference type="Proteomes" id="UP001293718">
    <property type="component" value="Unassembled WGS sequence"/>
</dbReference>
<name>A0ABU5IKI4_9BURK</name>
<gene>
    <name evidence="2" type="ORF">SM757_22820</name>
</gene>
<dbReference type="InterPro" id="IPR029058">
    <property type="entry name" value="AB_hydrolase_fold"/>
</dbReference>
<proteinExistence type="predicted"/>
<evidence type="ECO:0000259" key="1">
    <source>
        <dbReference type="Pfam" id="PF12146"/>
    </source>
</evidence>
<dbReference type="Gene3D" id="3.40.50.1820">
    <property type="entry name" value="alpha/beta hydrolase"/>
    <property type="match status" value="1"/>
</dbReference>
<dbReference type="RefSeq" id="WP_322467160.1">
    <property type="nucleotide sequence ID" value="NZ_JAXOJX010000043.1"/>
</dbReference>
<evidence type="ECO:0000313" key="3">
    <source>
        <dbReference type="Proteomes" id="UP001293718"/>
    </source>
</evidence>
<dbReference type="InterPro" id="IPR022742">
    <property type="entry name" value="Hydrolase_4"/>
</dbReference>
<reference evidence="2 3" key="1">
    <citation type="submission" date="2023-11" db="EMBL/GenBank/DDBJ databases">
        <title>Draft genome of Azohydromonas lata strain H1 (DSM1123), a polyhydroxyalkanoate producer.</title>
        <authorList>
            <person name="Traversa D."/>
            <person name="D'Addabbo P."/>
            <person name="Pazzani C."/>
            <person name="Manzari C."/>
            <person name="Chiara M."/>
            <person name="Scrascia M."/>
        </authorList>
    </citation>
    <scope>NUCLEOTIDE SEQUENCE [LARGE SCALE GENOMIC DNA]</scope>
    <source>
        <strain evidence="2 3">H1</strain>
    </source>
</reference>
<dbReference type="GO" id="GO:0016787">
    <property type="term" value="F:hydrolase activity"/>
    <property type="evidence" value="ECO:0007669"/>
    <property type="project" value="UniProtKB-KW"/>
</dbReference>
<dbReference type="NCBIfam" id="TIGR03101">
    <property type="entry name" value="hydr2_PEP"/>
    <property type="match status" value="1"/>
</dbReference>
<feature type="domain" description="Serine aminopeptidase S33" evidence="1">
    <location>
        <begin position="32"/>
        <end position="148"/>
    </location>
</feature>
<comment type="caution">
    <text evidence="2">The sequence shown here is derived from an EMBL/GenBank/DDBJ whole genome shotgun (WGS) entry which is preliminary data.</text>
</comment>
<dbReference type="EMBL" id="JAXOJX010000043">
    <property type="protein sequence ID" value="MDZ5459417.1"/>
    <property type="molecule type" value="Genomic_DNA"/>
</dbReference>